<reference evidence="3 4" key="1">
    <citation type="submission" date="2012-04" db="EMBL/GenBank/DDBJ databases">
        <title>The Genome Sequence of Saprolegnia declina VS20.</title>
        <authorList>
            <consortium name="The Broad Institute Genome Sequencing Platform"/>
            <person name="Russ C."/>
            <person name="Nusbaum C."/>
            <person name="Tyler B."/>
            <person name="van West P."/>
            <person name="Dieguez-Uribeondo J."/>
            <person name="de Bruijn I."/>
            <person name="Tripathy S."/>
            <person name="Jiang R."/>
            <person name="Young S.K."/>
            <person name="Zeng Q."/>
            <person name="Gargeya S."/>
            <person name="Fitzgerald M."/>
            <person name="Haas B."/>
            <person name="Abouelleil A."/>
            <person name="Alvarado L."/>
            <person name="Arachchi H.M."/>
            <person name="Berlin A."/>
            <person name="Chapman S.B."/>
            <person name="Goldberg J."/>
            <person name="Griggs A."/>
            <person name="Gujja S."/>
            <person name="Hansen M."/>
            <person name="Howarth C."/>
            <person name="Imamovic A."/>
            <person name="Larimer J."/>
            <person name="McCowen C."/>
            <person name="Montmayeur A."/>
            <person name="Murphy C."/>
            <person name="Neiman D."/>
            <person name="Pearson M."/>
            <person name="Priest M."/>
            <person name="Roberts A."/>
            <person name="Saif S."/>
            <person name="Shea T."/>
            <person name="Sisk P."/>
            <person name="Sykes S."/>
            <person name="Wortman J."/>
            <person name="Nusbaum C."/>
            <person name="Birren B."/>
        </authorList>
    </citation>
    <scope>NUCLEOTIDE SEQUENCE [LARGE SCALE GENOMIC DNA]</scope>
    <source>
        <strain evidence="3 4">VS20</strain>
    </source>
</reference>
<dbReference type="EMBL" id="JH767186">
    <property type="protein sequence ID" value="EQC29180.1"/>
    <property type="molecule type" value="Genomic_DNA"/>
</dbReference>
<evidence type="ECO:0000256" key="1">
    <source>
        <dbReference type="SAM" id="Coils"/>
    </source>
</evidence>
<dbReference type="RefSeq" id="XP_008617358.1">
    <property type="nucleotide sequence ID" value="XM_008619136.1"/>
</dbReference>
<dbReference type="Proteomes" id="UP000030762">
    <property type="component" value="Unassembled WGS sequence"/>
</dbReference>
<evidence type="ECO:0000313" key="3">
    <source>
        <dbReference type="EMBL" id="EQC29180.1"/>
    </source>
</evidence>
<gene>
    <name evidence="3" type="ORF">SDRG_13054</name>
</gene>
<accession>T0Q6T9</accession>
<dbReference type="AlphaFoldDB" id="T0Q6T9"/>
<organism evidence="3 4">
    <name type="scientific">Saprolegnia diclina (strain VS20)</name>
    <dbReference type="NCBI Taxonomy" id="1156394"/>
    <lineage>
        <taxon>Eukaryota</taxon>
        <taxon>Sar</taxon>
        <taxon>Stramenopiles</taxon>
        <taxon>Oomycota</taxon>
        <taxon>Saprolegniomycetes</taxon>
        <taxon>Saprolegniales</taxon>
        <taxon>Saprolegniaceae</taxon>
        <taxon>Saprolegnia</taxon>
    </lineage>
</organism>
<keyword evidence="1" id="KW-0175">Coiled coil</keyword>
<feature type="compositionally biased region" description="Low complexity" evidence="2">
    <location>
        <begin position="1"/>
        <end position="12"/>
    </location>
</feature>
<keyword evidence="4" id="KW-1185">Reference proteome</keyword>
<dbReference type="InParanoid" id="T0Q6T9"/>
<proteinExistence type="predicted"/>
<feature type="coiled-coil region" evidence="1">
    <location>
        <begin position="45"/>
        <end position="72"/>
    </location>
</feature>
<evidence type="ECO:0000256" key="2">
    <source>
        <dbReference type="SAM" id="MobiDB-lite"/>
    </source>
</evidence>
<evidence type="ECO:0000313" key="4">
    <source>
        <dbReference type="Proteomes" id="UP000030762"/>
    </source>
</evidence>
<dbReference type="OMA" id="WTSWTIA"/>
<protein>
    <submittedName>
        <fullName evidence="3">Uncharacterized protein</fullName>
    </submittedName>
</protein>
<feature type="region of interest" description="Disordered" evidence="2">
    <location>
        <begin position="1"/>
        <end position="27"/>
    </location>
</feature>
<dbReference type="GeneID" id="19953781"/>
<dbReference type="VEuPathDB" id="FungiDB:SDRG_13054"/>
<name>T0Q6T9_SAPDV</name>
<dbReference type="OrthoDB" id="76291at2759"/>
<sequence length="356" mass="39973">MHPTSKTTTPPSMMLASSTTSDETKAQSALEKKRLYNKHRNRAFRRLEAEEKTHLTHEIEQLEARIVHLRHTKPASALTWRDIATVFVAELSESQAQASALRVRVKRYVATRKALEKWLQHATPTGATTLLAHNEARQIAYDWIGQRLWHNVPAVLSSVDALPSSDGRHTVVKPVGDSYQMTTWSDRVERMPLHDVAKGLYAVHFQADGAAILDTPGTDMVYLRLPSTFGALRAQPFDENVLVCQWAIDDARYVVCAQSVVSDELHQSSPLTQQWTSWTIADRVDAHSTRVVHCRIMGGLRQGDGTQMPFTLEEPNIADGDPSQRWQFLVHARVDYALHLEAHQGALLQRALARSG</sequence>